<feature type="compositionally biased region" description="Polar residues" evidence="1">
    <location>
        <begin position="131"/>
        <end position="143"/>
    </location>
</feature>
<keyword evidence="3" id="KW-1185">Reference proteome</keyword>
<reference evidence="2" key="2">
    <citation type="journal article" date="2023" name="IMA Fungus">
        <title>Comparative genomic study of the Penicillium genus elucidates a diverse pangenome and 15 lateral gene transfer events.</title>
        <authorList>
            <person name="Petersen C."/>
            <person name="Sorensen T."/>
            <person name="Nielsen M.R."/>
            <person name="Sondergaard T.E."/>
            <person name="Sorensen J.L."/>
            <person name="Fitzpatrick D.A."/>
            <person name="Frisvad J.C."/>
            <person name="Nielsen K.L."/>
        </authorList>
    </citation>
    <scope>NUCLEOTIDE SEQUENCE</scope>
    <source>
        <strain evidence="2">IBT 35675</strain>
    </source>
</reference>
<gene>
    <name evidence="2" type="ORF">N7541_003001</name>
</gene>
<sequence length="320" mass="35859">MIPDLDQIRKPLGIFAKQSESQRYIKNIRNLGDAWRRLSDEPVADCDKVIVETNFGLTVNFTPAGVEMSVDPVTEPTRSTADKEPTASTQATARHESTQKPSTSTEAGKIQEPAQDRYMATEPDVAKQEMYTSTQVAATQEPSQNPPGPTETDLAMQERFTTAKASTETQNLPTHPKTQEPEMPKQYRIWADFTTDFLWHAPDDEYVESADLLQSASCPPSLLELYDAWVATYNDNFDIRLNQTGDFKASIFATAAGHVAWAVAGYFLAWRIAMAPDVDWIAYNAGGKEWILQKGQGEETKLTKEFFEFMCHLLKKEDAC</sequence>
<dbReference type="AlphaFoldDB" id="A0A9W9UYI8"/>
<evidence type="ECO:0000313" key="3">
    <source>
        <dbReference type="Proteomes" id="UP001148299"/>
    </source>
</evidence>
<name>A0A9W9UYI8_PENBR</name>
<organism evidence="2 3">
    <name type="scientific">Penicillium brevicompactum</name>
    <dbReference type="NCBI Taxonomy" id="5074"/>
    <lineage>
        <taxon>Eukaryota</taxon>
        <taxon>Fungi</taxon>
        <taxon>Dikarya</taxon>
        <taxon>Ascomycota</taxon>
        <taxon>Pezizomycotina</taxon>
        <taxon>Eurotiomycetes</taxon>
        <taxon>Eurotiomycetidae</taxon>
        <taxon>Eurotiales</taxon>
        <taxon>Aspergillaceae</taxon>
        <taxon>Penicillium</taxon>
    </lineage>
</organism>
<feature type="region of interest" description="Disordered" evidence="1">
    <location>
        <begin position="131"/>
        <end position="153"/>
    </location>
</feature>
<reference evidence="2" key="1">
    <citation type="submission" date="2022-12" db="EMBL/GenBank/DDBJ databases">
        <authorList>
            <person name="Petersen C."/>
        </authorList>
    </citation>
    <scope>NUCLEOTIDE SEQUENCE</scope>
    <source>
        <strain evidence="2">IBT 35675</strain>
    </source>
</reference>
<comment type="caution">
    <text evidence="2">The sequence shown here is derived from an EMBL/GenBank/DDBJ whole genome shotgun (WGS) entry which is preliminary data.</text>
</comment>
<feature type="region of interest" description="Disordered" evidence="1">
    <location>
        <begin position="69"/>
        <end position="115"/>
    </location>
</feature>
<evidence type="ECO:0000313" key="2">
    <source>
        <dbReference type="EMBL" id="KAJ5362157.1"/>
    </source>
</evidence>
<accession>A0A9W9UYI8</accession>
<proteinExistence type="predicted"/>
<dbReference type="EMBL" id="JAPZBR010000002">
    <property type="protein sequence ID" value="KAJ5362157.1"/>
    <property type="molecule type" value="Genomic_DNA"/>
</dbReference>
<dbReference type="Proteomes" id="UP001148299">
    <property type="component" value="Unassembled WGS sequence"/>
</dbReference>
<protein>
    <submittedName>
        <fullName evidence="2">Uncharacterized protein</fullName>
    </submittedName>
</protein>
<evidence type="ECO:0000256" key="1">
    <source>
        <dbReference type="SAM" id="MobiDB-lite"/>
    </source>
</evidence>